<dbReference type="PANTHER" id="PTHR12715:SF4">
    <property type="entry name" value="EAMA DOMAIN-CONTAINING PROTEIN"/>
    <property type="match status" value="1"/>
</dbReference>
<sequence>MDIRTIGAVSLTVLLWSSAFPGIRAGLAGYDPGHMVLLRFLLASIALAGLAAVTRMPLPRGRDLPAILGLGLLGIGVYQSGLTFGEQSVTAGAAALIVALMPLFMALLAVAALGEHLTALGWAGSLVSFGGVILVALGQGAAPDGGSSLTGVALVLGATLATSIFFVFQKPYLRRYSALQITACGIWAATAVMAVLWGPGLATAVRAAPLDATLAVVYLGVCPGMIAYVSWAYALSRAPASILGSVIYLQPPLAMVIALVWLGEVPAVESLAGGLIVLAGVLIVSRWGRRPAGVVARPV</sequence>
<feature type="transmembrane region" description="Helical" evidence="1">
    <location>
        <begin position="37"/>
        <end position="54"/>
    </location>
</feature>
<keyword evidence="4" id="KW-1185">Reference proteome</keyword>
<dbReference type="Proteomes" id="UP000555728">
    <property type="component" value="Unassembled WGS sequence"/>
</dbReference>
<comment type="caution">
    <text evidence="3">The sequence shown here is derived from an EMBL/GenBank/DDBJ whole genome shotgun (WGS) entry which is preliminary data.</text>
</comment>
<dbReference type="Pfam" id="PF00892">
    <property type="entry name" value="EamA"/>
    <property type="match status" value="2"/>
</dbReference>
<feature type="transmembrane region" description="Helical" evidence="1">
    <location>
        <begin position="212"/>
        <end position="235"/>
    </location>
</feature>
<dbReference type="InterPro" id="IPR000620">
    <property type="entry name" value="EamA_dom"/>
</dbReference>
<feature type="transmembrane region" description="Helical" evidence="1">
    <location>
        <begin position="148"/>
        <end position="168"/>
    </location>
</feature>
<feature type="domain" description="EamA" evidence="2">
    <location>
        <begin position="8"/>
        <end position="136"/>
    </location>
</feature>
<feature type="transmembrane region" description="Helical" evidence="1">
    <location>
        <begin position="180"/>
        <end position="200"/>
    </location>
</feature>
<evidence type="ECO:0000259" key="2">
    <source>
        <dbReference type="Pfam" id="PF00892"/>
    </source>
</evidence>
<protein>
    <submittedName>
        <fullName evidence="3">Drug/metabolite transporter (DMT)-like permease</fullName>
    </submittedName>
</protein>
<keyword evidence="1" id="KW-1133">Transmembrane helix</keyword>
<evidence type="ECO:0000313" key="3">
    <source>
        <dbReference type="EMBL" id="MBB4286210.1"/>
    </source>
</evidence>
<accession>A0A7W6S0N5</accession>
<dbReference type="AlphaFoldDB" id="A0A7W6S0N5"/>
<organism evidence="3 4">
    <name type="scientific">Roseospira goensis</name>
    <dbReference type="NCBI Taxonomy" id="391922"/>
    <lineage>
        <taxon>Bacteria</taxon>
        <taxon>Pseudomonadati</taxon>
        <taxon>Pseudomonadota</taxon>
        <taxon>Alphaproteobacteria</taxon>
        <taxon>Rhodospirillales</taxon>
        <taxon>Rhodospirillaceae</taxon>
        <taxon>Roseospira</taxon>
    </lineage>
</organism>
<gene>
    <name evidence="3" type="ORF">GGD88_001937</name>
</gene>
<feature type="transmembrane region" description="Helical" evidence="1">
    <location>
        <begin position="91"/>
        <end position="113"/>
    </location>
</feature>
<feature type="transmembrane region" description="Helical" evidence="1">
    <location>
        <begin position="268"/>
        <end position="287"/>
    </location>
</feature>
<dbReference type="PANTHER" id="PTHR12715">
    <property type="entry name" value="TRANSPORTER, DRUG/METABOLITE EXPORTER FAMILY"/>
    <property type="match status" value="1"/>
</dbReference>
<feature type="domain" description="EamA" evidence="2">
    <location>
        <begin position="150"/>
        <end position="285"/>
    </location>
</feature>
<proteinExistence type="predicted"/>
<feature type="transmembrane region" description="Helical" evidence="1">
    <location>
        <begin position="120"/>
        <end position="142"/>
    </location>
</feature>
<feature type="transmembrane region" description="Helical" evidence="1">
    <location>
        <begin position="242"/>
        <end position="262"/>
    </location>
</feature>
<dbReference type="InterPro" id="IPR052756">
    <property type="entry name" value="Alkyne_AA_exporter"/>
</dbReference>
<dbReference type="SUPFAM" id="SSF103481">
    <property type="entry name" value="Multidrug resistance efflux transporter EmrE"/>
    <property type="match status" value="2"/>
</dbReference>
<feature type="transmembrane region" description="Helical" evidence="1">
    <location>
        <begin position="66"/>
        <end position="85"/>
    </location>
</feature>
<reference evidence="3 4" key="1">
    <citation type="submission" date="2020-08" db="EMBL/GenBank/DDBJ databases">
        <title>Genome sequencing of Purple Non-Sulfur Bacteria from various extreme environments.</title>
        <authorList>
            <person name="Mayer M."/>
        </authorList>
    </citation>
    <scope>NUCLEOTIDE SEQUENCE [LARGE SCALE GENOMIC DNA]</scope>
    <source>
        <strain evidence="3 4">JA135</strain>
    </source>
</reference>
<keyword evidence="1" id="KW-0472">Membrane</keyword>
<dbReference type="GO" id="GO:0016020">
    <property type="term" value="C:membrane"/>
    <property type="evidence" value="ECO:0007669"/>
    <property type="project" value="InterPro"/>
</dbReference>
<name>A0A7W6S0N5_9PROT</name>
<evidence type="ECO:0000313" key="4">
    <source>
        <dbReference type="Proteomes" id="UP000555728"/>
    </source>
</evidence>
<dbReference type="EMBL" id="JACIGI010000014">
    <property type="protein sequence ID" value="MBB4286210.1"/>
    <property type="molecule type" value="Genomic_DNA"/>
</dbReference>
<keyword evidence="1" id="KW-0812">Transmembrane</keyword>
<evidence type="ECO:0000256" key="1">
    <source>
        <dbReference type="SAM" id="Phobius"/>
    </source>
</evidence>
<dbReference type="InterPro" id="IPR037185">
    <property type="entry name" value="EmrE-like"/>
</dbReference>
<dbReference type="RefSeq" id="WP_184434768.1">
    <property type="nucleotide sequence ID" value="NZ_JACIGI010000014.1"/>
</dbReference>